<gene>
    <name evidence="1" type="ORF">FB192DRAFT_1260757</name>
</gene>
<sequence length="82" mass="9254">YRTQRILRQVPGASYARTHFPIVPTFATAIHKVQSATIDCVGVFFDHMLTHGHFKKATHLYFFGAPTPLDISRHFGVDVEAI</sequence>
<organism evidence="1 2">
    <name type="scientific">Mucor circinelloides f. lusitanicus</name>
    <name type="common">Mucor racemosus var. lusitanicus</name>
    <dbReference type="NCBI Taxonomy" id="29924"/>
    <lineage>
        <taxon>Eukaryota</taxon>
        <taxon>Fungi</taxon>
        <taxon>Fungi incertae sedis</taxon>
        <taxon>Mucoromycota</taxon>
        <taxon>Mucoromycotina</taxon>
        <taxon>Mucoromycetes</taxon>
        <taxon>Mucorales</taxon>
        <taxon>Mucorineae</taxon>
        <taxon>Mucoraceae</taxon>
        <taxon>Mucor</taxon>
    </lineage>
</organism>
<protein>
    <submittedName>
        <fullName evidence="1">Uncharacterized protein</fullName>
    </submittedName>
</protein>
<evidence type="ECO:0000313" key="1">
    <source>
        <dbReference type="EMBL" id="KAF1803837.1"/>
    </source>
</evidence>
<dbReference type="AlphaFoldDB" id="A0A8H4F2J7"/>
<feature type="non-terminal residue" evidence="1">
    <location>
        <position position="1"/>
    </location>
</feature>
<feature type="non-terminal residue" evidence="1">
    <location>
        <position position="82"/>
    </location>
</feature>
<proteinExistence type="predicted"/>
<dbReference type="EMBL" id="JAAECE010000003">
    <property type="protein sequence ID" value="KAF1803837.1"/>
    <property type="molecule type" value="Genomic_DNA"/>
</dbReference>
<accession>A0A8H4F2J7</accession>
<dbReference type="Proteomes" id="UP000469890">
    <property type="component" value="Unassembled WGS sequence"/>
</dbReference>
<comment type="caution">
    <text evidence="1">The sequence shown here is derived from an EMBL/GenBank/DDBJ whole genome shotgun (WGS) entry which is preliminary data.</text>
</comment>
<reference evidence="1 2" key="1">
    <citation type="submission" date="2019-09" db="EMBL/GenBank/DDBJ databases">
        <authorList>
            <consortium name="DOE Joint Genome Institute"/>
            <person name="Mondo S.J."/>
            <person name="Navarro-Mendoza M.I."/>
            <person name="Perez-Arques C."/>
            <person name="Panchal S."/>
            <person name="Nicolas F.E."/>
            <person name="Ganguly P."/>
            <person name="Pangilinan J."/>
            <person name="Grigoriev I."/>
            <person name="Heitman J."/>
            <person name="Sanya K."/>
            <person name="Garre V."/>
        </authorList>
    </citation>
    <scope>NUCLEOTIDE SEQUENCE [LARGE SCALE GENOMIC DNA]</scope>
    <source>
        <strain evidence="1 2">MU402</strain>
    </source>
</reference>
<name>A0A8H4F2J7_MUCCL</name>
<evidence type="ECO:0000313" key="2">
    <source>
        <dbReference type="Proteomes" id="UP000469890"/>
    </source>
</evidence>